<accession>A0A318S7I4</accession>
<dbReference type="Pfam" id="PF02630">
    <property type="entry name" value="SCO1-SenC"/>
    <property type="match status" value="1"/>
</dbReference>
<name>A0A318S7I4_9DEIO</name>
<reference evidence="7 8" key="1">
    <citation type="submission" date="2018-06" db="EMBL/GenBank/DDBJ databases">
        <title>Genomic Encyclopedia of Type Strains, Phase IV (KMG-IV): sequencing the most valuable type-strain genomes for metagenomic binning, comparative biology and taxonomic classification.</title>
        <authorList>
            <person name="Goeker M."/>
        </authorList>
    </citation>
    <scope>NUCLEOTIDE SEQUENCE [LARGE SCALE GENOMIC DNA]</scope>
    <source>
        <strain evidence="7 8">DSM 18048</strain>
    </source>
</reference>
<dbReference type="PROSITE" id="PS51352">
    <property type="entry name" value="THIOREDOXIN_2"/>
    <property type="match status" value="1"/>
</dbReference>
<dbReference type="InterPro" id="IPR013766">
    <property type="entry name" value="Thioredoxin_domain"/>
</dbReference>
<dbReference type="InterPro" id="IPR036249">
    <property type="entry name" value="Thioredoxin-like_sf"/>
</dbReference>
<feature type="disulfide bond" description="Redox-active" evidence="4">
    <location>
        <begin position="89"/>
        <end position="93"/>
    </location>
</feature>
<feature type="binding site" evidence="3">
    <location>
        <position position="93"/>
    </location>
    <ligand>
        <name>Cu cation</name>
        <dbReference type="ChEBI" id="CHEBI:23378"/>
    </ligand>
</feature>
<dbReference type="InterPro" id="IPR003782">
    <property type="entry name" value="SCO1/SenC"/>
</dbReference>
<evidence type="ECO:0000313" key="8">
    <source>
        <dbReference type="Proteomes" id="UP000248326"/>
    </source>
</evidence>
<comment type="caution">
    <text evidence="7">The sequence shown here is derived from an EMBL/GenBank/DDBJ whole genome shotgun (WGS) entry which is preliminary data.</text>
</comment>
<evidence type="ECO:0000256" key="2">
    <source>
        <dbReference type="ARBA" id="ARBA00023008"/>
    </source>
</evidence>
<evidence type="ECO:0000313" key="7">
    <source>
        <dbReference type="EMBL" id="PYE51140.1"/>
    </source>
</evidence>
<feature type="transmembrane region" description="Helical" evidence="5">
    <location>
        <begin position="20"/>
        <end position="38"/>
    </location>
</feature>
<dbReference type="PANTHER" id="PTHR12151:SF25">
    <property type="entry name" value="LINALOOL DEHYDRATASE_ISOMERASE DOMAIN-CONTAINING PROTEIN"/>
    <property type="match status" value="1"/>
</dbReference>
<keyword evidence="2 3" id="KW-0186">Copper</keyword>
<keyword evidence="4" id="KW-1015">Disulfide bond</keyword>
<dbReference type="CDD" id="cd02968">
    <property type="entry name" value="SCO"/>
    <property type="match status" value="1"/>
</dbReference>
<evidence type="ECO:0000256" key="1">
    <source>
        <dbReference type="ARBA" id="ARBA00010996"/>
    </source>
</evidence>
<feature type="domain" description="Thioredoxin" evidence="6">
    <location>
        <begin position="51"/>
        <end position="216"/>
    </location>
</feature>
<dbReference type="Proteomes" id="UP000248326">
    <property type="component" value="Unassembled WGS sequence"/>
</dbReference>
<keyword evidence="5" id="KW-1133">Transmembrane helix</keyword>
<dbReference type="Gene3D" id="3.40.30.10">
    <property type="entry name" value="Glutaredoxin"/>
    <property type="match status" value="1"/>
</dbReference>
<evidence type="ECO:0000256" key="5">
    <source>
        <dbReference type="SAM" id="Phobius"/>
    </source>
</evidence>
<gene>
    <name evidence="7" type="ORF">DES52_11572</name>
</gene>
<feature type="binding site" evidence="3">
    <location>
        <position position="89"/>
    </location>
    <ligand>
        <name>Cu cation</name>
        <dbReference type="ChEBI" id="CHEBI:23378"/>
    </ligand>
</feature>
<dbReference type="PANTHER" id="PTHR12151">
    <property type="entry name" value="ELECTRON TRANSPORT PROTIN SCO1/SENC FAMILY MEMBER"/>
    <property type="match status" value="1"/>
</dbReference>
<keyword evidence="3" id="KW-0479">Metal-binding</keyword>
<keyword evidence="5" id="KW-0812">Transmembrane</keyword>
<evidence type="ECO:0000256" key="4">
    <source>
        <dbReference type="PIRSR" id="PIRSR603782-2"/>
    </source>
</evidence>
<sequence>MSVNTASTGDAPKLDVATSLTRALLAVALLLSLVWVYARLQNPFPYFGTPYEGRPVAATFTATDQDGRAFDFASTRGQVVALFFGFTHCPNICPLTLSYLERARQQLPADVRDDVRVVFVTLDPERDKPALIKQYVDYFGKDVTGLYIPAGDLKAVANDYQVRYAKAPVEGTSNYFINHTTATYVIDRTGRLRVKYDYTQMPQVDKVVNDLREVLKR</sequence>
<dbReference type="GO" id="GO:0046872">
    <property type="term" value="F:metal ion binding"/>
    <property type="evidence" value="ECO:0007669"/>
    <property type="project" value="UniProtKB-KW"/>
</dbReference>
<protein>
    <submittedName>
        <fullName evidence="7">Protein SCO1/2</fullName>
    </submittedName>
</protein>
<dbReference type="EMBL" id="QJSX01000015">
    <property type="protein sequence ID" value="PYE51140.1"/>
    <property type="molecule type" value="Genomic_DNA"/>
</dbReference>
<evidence type="ECO:0000256" key="3">
    <source>
        <dbReference type="PIRSR" id="PIRSR603782-1"/>
    </source>
</evidence>
<evidence type="ECO:0000259" key="6">
    <source>
        <dbReference type="PROSITE" id="PS51352"/>
    </source>
</evidence>
<organism evidence="7 8">
    <name type="scientific">Deinococcus yavapaiensis KR-236</name>
    <dbReference type="NCBI Taxonomy" id="694435"/>
    <lineage>
        <taxon>Bacteria</taxon>
        <taxon>Thermotogati</taxon>
        <taxon>Deinococcota</taxon>
        <taxon>Deinococci</taxon>
        <taxon>Deinococcales</taxon>
        <taxon>Deinococcaceae</taxon>
        <taxon>Deinococcus</taxon>
    </lineage>
</organism>
<dbReference type="SUPFAM" id="SSF52833">
    <property type="entry name" value="Thioredoxin-like"/>
    <property type="match status" value="1"/>
</dbReference>
<comment type="similarity">
    <text evidence="1">Belongs to the SCO1/2 family.</text>
</comment>
<proteinExistence type="inferred from homology"/>
<keyword evidence="8" id="KW-1185">Reference proteome</keyword>
<dbReference type="AlphaFoldDB" id="A0A318S7I4"/>
<keyword evidence="5" id="KW-0472">Membrane</keyword>
<feature type="binding site" evidence="3">
    <location>
        <position position="179"/>
    </location>
    <ligand>
        <name>Cu cation</name>
        <dbReference type="ChEBI" id="CHEBI:23378"/>
    </ligand>
</feature>